<protein>
    <submittedName>
        <fullName evidence="1">Uncharacterized protein</fullName>
    </submittedName>
</protein>
<accession>A0AAV7SNN2</accession>
<dbReference type="EMBL" id="JANPWB010000008">
    <property type="protein sequence ID" value="KAJ1165706.1"/>
    <property type="molecule type" value="Genomic_DNA"/>
</dbReference>
<gene>
    <name evidence="1" type="ORF">NDU88_006123</name>
</gene>
<reference evidence="1" key="1">
    <citation type="journal article" date="2022" name="bioRxiv">
        <title>Sequencing and chromosome-scale assembly of the giantPleurodeles waltlgenome.</title>
        <authorList>
            <person name="Brown T."/>
            <person name="Elewa A."/>
            <person name="Iarovenko S."/>
            <person name="Subramanian E."/>
            <person name="Araus A.J."/>
            <person name="Petzold A."/>
            <person name="Susuki M."/>
            <person name="Suzuki K.-i.T."/>
            <person name="Hayashi T."/>
            <person name="Toyoda A."/>
            <person name="Oliveira C."/>
            <person name="Osipova E."/>
            <person name="Leigh N.D."/>
            <person name="Simon A."/>
            <person name="Yun M.H."/>
        </authorList>
    </citation>
    <scope>NUCLEOTIDE SEQUENCE</scope>
    <source>
        <strain evidence="1">20211129_DDA</strain>
        <tissue evidence="1">Liver</tissue>
    </source>
</reference>
<keyword evidence="2" id="KW-1185">Reference proteome</keyword>
<sequence length="102" mass="10782">MAGGAFSCEEPARVGSLVCVAHTVSLKKAIDGILMLARYGLDCGRYPKSEGEVLTASQTDRLAMRTGILKVGTTDDREQSSTSGVVRGMGKVVECEGDEELD</sequence>
<dbReference type="AlphaFoldDB" id="A0AAV7SNN2"/>
<dbReference type="Proteomes" id="UP001066276">
    <property type="component" value="Chromosome 4_2"/>
</dbReference>
<organism evidence="1 2">
    <name type="scientific">Pleurodeles waltl</name>
    <name type="common">Iberian ribbed newt</name>
    <dbReference type="NCBI Taxonomy" id="8319"/>
    <lineage>
        <taxon>Eukaryota</taxon>
        <taxon>Metazoa</taxon>
        <taxon>Chordata</taxon>
        <taxon>Craniata</taxon>
        <taxon>Vertebrata</taxon>
        <taxon>Euteleostomi</taxon>
        <taxon>Amphibia</taxon>
        <taxon>Batrachia</taxon>
        <taxon>Caudata</taxon>
        <taxon>Salamandroidea</taxon>
        <taxon>Salamandridae</taxon>
        <taxon>Pleurodelinae</taxon>
        <taxon>Pleurodeles</taxon>
    </lineage>
</organism>
<proteinExistence type="predicted"/>
<name>A0AAV7SNN2_PLEWA</name>
<evidence type="ECO:0000313" key="1">
    <source>
        <dbReference type="EMBL" id="KAJ1165706.1"/>
    </source>
</evidence>
<comment type="caution">
    <text evidence="1">The sequence shown here is derived from an EMBL/GenBank/DDBJ whole genome shotgun (WGS) entry which is preliminary data.</text>
</comment>
<evidence type="ECO:0000313" key="2">
    <source>
        <dbReference type="Proteomes" id="UP001066276"/>
    </source>
</evidence>